<dbReference type="KEGG" id="hhg:XM38_024100"/>
<evidence type="ECO:0000313" key="2">
    <source>
        <dbReference type="Proteomes" id="UP000191901"/>
    </source>
</evidence>
<dbReference type="AlphaFoldDB" id="A0A1Z3HME7"/>
<dbReference type="EMBL" id="CP021983">
    <property type="protein sequence ID" value="ASC71458.1"/>
    <property type="molecule type" value="Genomic_DNA"/>
</dbReference>
<dbReference type="Proteomes" id="UP000191901">
    <property type="component" value="Chromosome"/>
</dbReference>
<dbReference type="OrthoDB" id="433602at2"/>
<dbReference type="STRING" id="1641165.XM38_22815"/>
<dbReference type="Pfam" id="PF11165">
    <property type="entry name" value="DUF2949"/>
    <property type="match status" value="1"/>
</dbReference>
<dbReference type="InterPro" id="IPR021336">
    <property type="entry name" value="DUF2949"/>
</dbReference>
<gene>
    <name evidence="1" type="ORF">XM38_024100</name>
</gene>
<proteinExistence type="predicted"/>
<evidence type="ECO:0000313" key="1">
    <source>
        <dbReference type="EMBL" id="ASC71458.1"/>
    </source>
</evidence>
<dbReference type="RefSeq" id="WP_080813064.1">
    <property type="nucleotide sequence ID" value="NZ_CP021983.2"/>
</dbReference>
<keyword evidence="2" id="KW-1185">Reference proteome</keyword>
<name>A0A1Z3HME7_9CYAN</name>
<organism evidence="1 2">
    <name type="scientific">Halomicronema hongdechloris C2206</name>
    <dbReference type="NCBI Taxonomy" id="1641165"/>
    <lineage>
        <taxon>Bacteria</taxon>
        <taxon>Bacillati</taxon>
        <taxon>Cyanobacteriota</taxon>
        <taxon>Cyanophyceae</taxon>
        <taxon>Nodosilineales</taxon>
        <taxon>Nodosilineaceae</taxon>
        <taxon>Halomicronema</taxon>
    </lineage>
</organism>
<protein>
    <recommendedName>
        <fullName evidence="3">DUF2949 domain-containing protein</fullName>
    </recommendedName>
</protein>
<reference evidence="1 2" key="1">
    <citation type="journal article" date="2016" name="Biochim. Biophys. Acta">
        <title>Characterization of red-shifted phycobilisomes isolated from the chlorophyll f-containing cyanobacterium Halomicronema hongdechloris.</title>
        <authorList>
            <person name="Li Y."/>
            <person name="Lin Y."/>
            <person name="Garvey C.J."/>
            <person name="Birch D."/>
            <person name="Corkery R.W."/>
            <person name="Loughlin P.C."/>
            <person name="Scheer H."/>
            <person name="Willows R.D."/>
            <person name="Chen M."/>
        </authorList>
    </citation>
    <scope>NUCLEOTIDE SEQUENCE [LARGE SCALE GENOMIC DNA]</scope>
    <source>
        <strain evidence="1 2">C2206</strain>
    </source>
</reference>
<accession>A0A1Z3HME7</accession>
<sequence length="63" mass="7084">MSKQARLVEFLNQELAVPTDAIALGVRQSASMPNLLPMVLWQYGIVTTYQLEQIFDWLEASTG</sequence>
<evidence type="ECO:0008006" key="3">
    <source>
        <dbReference type="Google" id="ProtNLM"/>
    </source>
</evidence>